<dbReference type="InterPro" id="IPR036047">
    <property type="entry name" value="F-box-like_dom_sf"/>
</dbReference>
<dbReference type="InterPro" id="IPR032675">
    <property type="entry name" value="LRR_dom_sf"/>
</dbReference>
<evidence type="ECO:0000259" key="2">
    <source>
        <dbReference type="Pfam" id="PF12937"/>
    </source>
</evidence>
<name>A0A6A5V223_9PLEO</name>
<dbReference type="Gene3D" id="3.80.10.10">
    <property type="entry name" value="Ribonuclease Inhibitor"/>
    <property type="match status" value="1"/>
</dbReference>
<dbReference type="Proteomes" id="UP000800036">
    <property type="component" value="Unassembled WGS sequence"/>
</dbReference>
<dbReference type="OrthoDB" id="2522477at2759"/>
<organism evidence="3 4">
    <name type="scientific">Bimuria novae-zelandiae CBS 107.79</name>
    <dbReference type="NCBI Taxonomy" id="1447943"/>
    <lineage>
        <taxon>Eukaryota</taxon>
        <taxon>Fungi</taxon>
        <taxon>Dikarya</taxon>
        <taxon>Ascomycota</taxon>
        <taxon>Pezizomycotina</taxon>
        <taxon>Dothideomycetes</taxon>
        <taxon>Pleosporomycetidae</taxon>
        <taxon>Pleosporales</taxon>
        <taxon>Massarineae</taxon>
        <taxon>Didymosphaeriaceae</taxon>
        <taxon>Bimuria</taxon>
    </lineage>
</organism>
<proteinExistence type="predicted"/>
<reference evidence="3" key="1">
    <citation type="journal article" date="2020" name="Stud. Mycol.">
        <title>101 Dothideomycetes genomes: a test case for predicting lifestyles and emergence of pathogens.</title>
        <authorList>
            <person name="Haridas S."/>
            <person name="Albert R."/>
            <person name="Binder M."/>
            <person name="Bloem J."/>
            <person name="Labutti K."/>
            <person name="Salamov A."/>
            <person name="Andreopoulos B."/>
            <person name="Baker S."/>
            <person name="Barry K."/>
            <person name="Bills G."/>
            <person name="Bluhm B."/>
            <person name="Cannon C."/>
            <person name="Castanera R."/>
            <person name="Culley D."/>
            <person name="Daum C."/>
            <person name="Ezra D."/>
            <person name="Gonzalez J."/>
            <person name="Henrissat B."/>
            <person name="Kuo A."/>
            <person name="Liang C."/>
            <person name="Lipzen A."/>
            <person name="Lutzoni F."/>
            <person name="Magnuson J."/>
            <person name="Mondo S."/>
            <person name="Nolan M."/>
            <person name="Ohm R."/>
            <person name="Pangilinan J."/>
            <person name="Park H.-J."/>
            <person name="Ramirez L."/>
            <person name="Alfaro M."/>
            <person name="Sun H."/>
            <person name="Tritt A."/>
            <person name="Yoshinaga Y."/>
            <person name="Zwiers L.-H."/>
            <person name="Turgeon B."/>
            <person name="Goodwin S."/>
            <person name="Spatafora J."/>
            <person name="Crous P."/>
            <person name="Grigoriev I."/>
        </authorList>
    </citation>
    <scope>NUCLEOTIDE SEQUENCE</scope>
    <source>
        <strain evidence="3">CBS 107.79</strain>
    </source>
</reference>
<evidence type="ECO:0000313" key="4">
    <source>
        <dbReference type="Proteomes" id="UP000800036"/>
    </source>
</evidence>
<sequence length="428" mass="48066">MSYDDDDGTNAGQHDRLGVLPDELLLQVFETLAKLGTRKDLCNVSRLNKRYHRLSDATLYKQVLFQTPELHLTFSESLSRRPRRGSAINEVTLAYPSSELSQLALDAHVHGSYIHPSRFDGLSRTLSIMSNLEKLDIAVPSVLLHGIGSLFNGPFDLSCLKSCTLFYQCPNNAYWDLRENIHIFAHPELEELTLRRAKLDEQGFNFLERPHETALKKLTLIECDINDDGLSDLLELPEALEEFIMTHAEEPEPELEESSDSVADYIAALKSQSESLKSITIDSPSLTSRKVLRMREFGAVKNLRLNWDYQLFGKSSKKPRLHSVGLPPELEMLEFFNELGTDTEVNDLLLALIESRSVIARRWKKMIVVEGDETILRQVKATCKEAGLQLDIIGGFDETESEDGETGSGDDGVVEADESEGPESGRDL</sequence>
<dbReference type="SUPFAM" id="SSF52047">
    <property type="entry name" value="RNI-like"/>
    <property type="match status" value="1"/>
</dbReference>
<feature type="domain" description="F-box" evidence="2">
    <location>
        <begin position="19"/>
        <end position="65"/>
    </location>
</feature>
<dbReference type="EMBL" id="ML976733">
    <property type="protein sequence ID" value="KAF1967357.1"/>
    <property type="molecule type" value="Genomic_DNA"/>
</dbReference>
<dbReference type="SUPFAM" id="SSF81383">
    <property type="entry name" value="F-box domain"/>
    <property type="match status" value="1"/>
</dbReference>
<evidence type="ECO:0000256" key="1">
    <source>
        <dbReference type="SAM" id="MobiDB-lite"/>
    </source>
</evidence>
<keyword evidence="4" id="KW-1185">Reference proteome</keyword>
<evidence type="ECO:0000313" key="3">
    <source>
        <dbReference type="EMBL" id="KAF1967357.1"/>
    </source>
</evidence>
<dbReference type="Gene3D" id="1.20.1280.50">
    <property type="match status" value="1"/>
</dbReference>
<dbReference type="InterPro" id="IPR001810">
    <property type="entry name" value="F-box_dom"/>
</dbReference>
<accession>A0A6A5V223</accession>
<dbReference type="AlphaFoldDB" id="A0A6A5V223"/>
<gene>
    <name evidence="3" type="ORF">BU23DRAFT_592663</name>
</gene>
<dbReference type="Pfam" id="PF12937">
    <property type="entry name" value="F-box-like"/>
    <property type="match status" value="1"/>
</dbReference>
<feature type="region of interest" description="Disordered" evidence="1">
    <location>
        <begin position="394"/>
        <end position="428"/>
    </location>
</feature>
<protein>
    <recommendedName>
        <fullName evidence="2">F-box domain-containing protein</fullName>
    </recommendedName>
</protein>
<feature type="compositionally biased region" description="Acidic residues" evidence="1">
    <location>
        <begin position="412"/>
        <end position="421"/>
    </location>
</feature>